<dbReference type="Pfam" id="PF00082">
    <property type="entry name" value="Peptidase_S8"/>
    <property type="match status" value="1"/>
</dbReference>
<dbReference type="HOGENOM" id="CLU_011263_1_4_1"/>
<dbReference type="CDD" id="cd04077">
    <property type="entry name" value="Peptidases_S8_PCSK9_ProteinaseK_like"/>
    <property type="match status" value="1"/>
</dbReference>
<evidence type="ECO:0000259" key="7">
    <source>
        <dbReference type="Pfam" id="PF00082"/>
    </source>
</evidence>
<name>A3LTQ3_PICST</name>
<dbReference type="AlphaFoldDB" id="A3LTQ3"/>
<feature type="active site" description="Charge relay system" evidence="5">
    <location>
        <position position="375"/>
    </location>
</feature>
<dbReference type="GO" id="GO:0004252">
    <property type="term" value="F:serine-type endopeptidase activity"/>
    <property type="evidence" value="ECO:0007669"/>
    <property type="project" value="UniProtKB-UniRule"/>
</dbReference>
<keyword evidence="2 5" id="KW-0645">Protease</keyword>
<gene>
    <name evidence="9" type="ORF">PICST_4493</name>
</gene>
<dbReference type="GeneID" id="4838661"/>
<evidence type="ECO:0000313" key="10">
    <source>
        <dbReference type="Proteomes" id="UP000002258"/>
    </source>
</evidence>
<dbReference type="OrthoDB" id="206201at2759"/>
<dbReference type="Gene3D" id="3.40.50.200">
    <property type="entry name" value="Peptidase S8/S53 domain"/>
    <property type="match status" value="1"/>
</dbReference>
<feature type="non-terminal residue" evidence="9">
    <location>
        <position position="1"/>
    </location>
</feature>
<evidence type="ECO:0000313" key="9">
    <source>
        <dbReference type="EMBL" id="ABN66454.2"/>
    </source>
</evidence>
<dbReference type="FunFam" id="3.40.50.200:FF:000007">
    <property type="entry name" value="Subtilisin-like serine protease"/>
    <property type="match status" value="1"/>
</dbReference>
<evidence type="ECO:0000259" key="8">
    <source>
        <dbReference type="Pfam" id="PF05922"/>
    </source>
</evidence>
<dbReference type="InterPro" id="IPR022398">
    <property type="entry name" value="Peptidase_S8_His-AS"/>
</dbReference>
<dbReference type="OMA" id="CEYSPAR"/>
<dbReference type="InterPro" id="IPR023827">
    <property type="entry name" value="Peptidase_S8_Asp-AS"/>
</dbReference>
<dbReference type="PRINTS" id="PR00723">
    <property type="entry name" value="SUBTILISIN"/>
</dbReference>
<dbReference type="SUPFAM" id="SSF54897">
    <property type="entry name" value="Protease propeptides/inhibitors"/>
    <property type="match status" value="1"/>
</dbReference>
<dbReference type="InParanoid" id="A3LTQ3"/>
<dbReference type="InterPro" id="IPR036852">
    <property type="entry name" value="Peptidase_S8/S53_dom_sf"/>
</dbReference>
<keyword evidence="10" id="KW-1185">Reference proteome</keyword>
<feature type="active site" description="Charge relay system" evidence="5">
    <location>
        <position position="183"/>
    </location>
</feature>
<keyword evidence="4 5" id="KW-0720">Serine protease</keyword>
<dbReference type="InterPro" id="IPR010259">
    <property type="entry name" value="S8pro/Inhibitor_I9"/>
</dbReference>
<dbReference type="PANTHER" id="PTHR43806">
    <property type="entry name" value="PEPTIDASE S8"/>
    <property type="match status" value="1"/>
</dbReference>
<dbReference type="Pfam" id="PF05922">
    <property type="entry name" value="Inhibitor_I9"/>
    <property type="match status" value="1"/>
</dbReference>
<dbReference type="InterPro" id="IPR037045">
    <property type="entry name" value="S8pro/Inhibitor_I9_sf"/>
</dbReference>
<dbReference type="Proteomes" id="UP000002258">
    <property type="component" value="Chromosome 4"/>
</dbReference>
<evidence type="ECO:0000256" key="6">
    <source>
        <dbReference type="RuleBase" id="RU003355"/>
    </source>
</evidence>
<dbReference type="Gene3D" id="3.30.70.80">
    <property type="entry name" value="Peptidase S8 propeptide/proteinase inhibitor I9"/>
    <property type="match status" value="1"/>
</dbReference>
<dbReference type="PROSITE" id="PS00136">
    <property type="entry name" value="SUBTILASE_ASP"/>
    <property type="match status" value="1"/>
</dbReference>
<dbReference type="PROSITE" id="PS00137">
    <property type="entry name" value="SUBTILASE_HIS"/>
    <property type="match status" value="1"/>
</dbReference>
<keyword evidence="3 5" id="KW-0378">Hydrolase</keyword>
<dbReference type="EMBL" id="CP000498">
    <property type="protein sequence ID" value="ABN66454.2"/>
    <property type="molecule type" value="Genomic_DNA"/>
</dbReference>
<dbReference type="InterPro" id="IPR000209">
    <property type="entry name" value="Peptidase_S8/S53_dom"/>
</dbReference>
<dbReference type="STRING" id="322104.A3LTQ3"/>
<feature type="domain" description="Inhibitor I9" evidence="8">
    <location>
        <begin position="58"/>
        <end position="140"/>
    </location>
</feature>
<evidence type="ECO:0000256" key="2">
    <source>
        <dbReference type="ARBA" id="ARBA00022670"/>
    </source>
</evidence>
<reference evidence="9 10" key="1">
    <citation type="journal article" date="2007" name="Nat. Biotechnol.">
        <title>Genome sequence of the lignocellulose-bioconverting and xylose-fermenting yeast Pichia stipitis.</title>
        <authorList>
            <person name="Jeffries T.W."/>
            <person name="Grigoriev I.V."/>
            <person name="Grimwood J."/>
            <person name="Laplaza J.M."/>
            <person name="Aerts A."/>
            <person name="Salamov A."/>
            <person name="Schmutz J."/>
            <person name="Lindquist E."/>
            <person name="Dehal P."/>
            <person name="Shapiro H."/>
            <person name="Jin Y.S."/>
            <person name="Passoth V."/>
            <person name="Richardson P.M."/>
        </authorList>
    </citation>
    <scope>NUCLEOTIDE SEQUENCE [LARGE SCALE GENOMIC DNA]</scope>
    <source>
        <strain evidence="10">ATCC 58785 / CBS 6054 / NBRC 10063 / NRRL Y-11545</strain>
    </source>
</reference>
<evidence type="ECO:0000256" key="5">
    <source>
        <dbReference type="PROSITE-ProRule" id="PRU01240"/>
    </source>
</evidence>
<feature type="non-terminal residue" evidence="9">
    <location>
        <position position="449"/>
    </location>
</feature>
<dbReference type="eggNOG" id="KOG1153">
    <property type="taxonomic scope" value="Eukaryota"/>
</dbReference>
<sequence>ANALVIPDVNSFFNFNQFVPSTVAVNAAQQQPQQLWTANKNEAPVLAAGSKSVAIPNRYIVIYKEDVTEAQRNHHKKWLIAEHTEMVATAGIRPSVGVLDFFDVDTLLSGYFGYFTPEMLRKIQKDPRIKFIEQDTVMKVNEFDVEKDAEWGLSRISHRESSPQLEYLYDNEGGKGVTAYVIDTGIKVEHEEFEGRASWGEAVAFPKLKIDGHGHGTHCAGIIGSKTYGVAKNVELVAVGVMNLLGSGTTSDIIKGVEFVVGDHKSNFSAKKKGFKGSTVNMSIGGGESEALDLAVNAATKAGLHVAVAAGNDNADTCTFSPARASGPITVGASDINDNKAEFSNWGSCVDIFAPGVDIVSTYIWSNTASMSGTSMASPHIAGLLSYYLSLYPEPESEYSVAVLDPATLKDKVIKYATKGVIKGLKNDGSPNLLAFNGAGANITDFWSL</sequence>
<proteinExistence type="inferred from homology"/>
<dbReference type="RefSeq" id="XP_001384483.2">
    <property type="nucleotide sequence ID" value="XM_001384446.2"/>
</dbReference>
<protein>
    <submittedName>
        <fullName evidence="9">Uncharacterized protein</fullName>
    </submittedName>
</protein>
<dbReference type="GO" id="GO:0006508">
    <property type="term" value="P:proteolysis"/>
    <property type="evidence" value="ECO:0007669"/>
    <property type="project" value="UniProtKB-KW"/>
</dbReference>
<evidence type="ECO:0000256" key="4">
    <source>
        <dbReference type="ARBA" id="ARBA00022825"/>
    </source>
</evidence>
<dbReference type="InterPro" id="IPR015500">
    <property type="entry name" value="Peptidase_S8_subtilisin-rel"/>
</dbReference>
<dbReference type="InterPro" id="IPR050131">
    <property type="entry name" value="Peptidase_S8_subtilisin-like"/>
</dbReference>
<evidence type="ECO:0000256" key="3">
    <source>
        <dbReference type="ARBA" id="ARBA00022801"/>
    </source>
</evidence>
<feature type="active site" description="Charge relay system" evidence="5">
    <location>
        <position position="215"/>
    </location>
</feature>
<feature type="domain" description="Peptidase S8/S53" evidence="7">
    <location>
        <begin position="174"/>
        <end position="425"/>
    </location>
</feature>
<evidence type="ECO:0000256" key="1">
    <source>
        <dbReference type="ARBA" id="ARBA00011073"/>
    </source>
</evidence>
<dbReference type="PANTHER" id="PTHR43806:SF11">
    <property type="entry name" value="CEREVISIN-RELATED"/>
    <property type="match status" value="1"/>
</dbReference>
<dbReference type="InterPro" id="IPR023828">
    <property type="entry name" value="Peptidase_S8_Ser-AS"/>
</dbReference>
<dbReference type="KEGG" id="pic:PICST_4493"/>
<dbReference type="SUPFAM" id="SSF52743">
    <property type="entry name" value="Subtilisin-like"/>
    <property type="match status" value="1"/>
</dbReference>
<comment type="similarity">
    <text evidence="1 5 6">Belongs to the peptidase S8 family.</text>
</comment>
<organism evidence="9 10">
    <name type="scientific">Scheffersomyces stipitis (strain ATCC 58785 / CBS 6054 / NBRC 10063 / NRRL Y-11545)</name>
    <name type="common">Yeast</name>
    <name type="synonym">Pichia stipitis</name>
    <dbReference type="NCBI Taxonomy" id="322104"/>
    <lineage>
        <taxon>Eukaryota</taxon>
        <taxon>Fungi</taxon>
        <taxon>Dikarya</taxon>
        <taxon>Ascomycota</taxon>
        <taxon>Saccharomycotina</taxon>
        <taxon>Pichiomycetes</taxon>
        <taxon>Debaryomycetaceae</taxon>
        <taxon>Scheffersomyces</taxon>
    </lineage>
</organism>
<dbReference type="PROSITE" id="PS51892">
    <property type="entry name" value="SUBTILASE"/>
    <property type="match status" value="1"/>
</dbReference>
<dbReference type="PROSITE" id="PS00138">
    <property type="entry name" value="SUBTILASE_SER"/>
    <property type="match status" value="1"/>
</dbReference>
<accession>A3LTQ3</accession>
<dbReference type="InterPro" id="IPR034193">
    <property type="entry name" value="PCSK9_ProteinaseK-like"/>
</dbReference>